<sequence>MGRTPMEHIPENAVRIIDRADVHVVSGPLSYAEENQAEIVANWTRERAVNPTLFDGEVYLAPEARLAGGRLEAGFRRTSFATLMHWRRHEVKARPWHIFGVGVIVSSDGYLIAGRMGDRTAAAGRIYFPAGSVDDKDIADKRVDYEANCRREVLEETGLDLREARAEQQINLVTGNRSIALFRRHYFAMPSSELVSRIELYLSSQAEPELSEIILVKAAGAMGDDTPSYVRAFADWHFNNL</sequence>
<dbReference type="EMBL" id="JACIJG010000018">
    <property type="protein sequence ID" value="MBB5703800.1"/>
    <property type="molecule type" value="Genomic_DNA"/>
</dbReference>
<dbReference type="Proteomes" id="UP000555546">
    <property type="component" value="Unassembled WGS sequence"/>
</dbReference>
<name>A0A7W9EP51_9HYPH</name>
<dbReference type="GO" id="GO:0003824">
    <property type="term" value="F:catalytic activity"/>
    <property type="evidence" value="ECO:0007669"/>
    <property type="project" value="UniProtKB-ARBA"/>
</dbReference>
<dbReference type="CDD" id="cd02883">
    <property type="entry name" value="NUDIX_Hydrolase"/>
    <property type="match status" value="1"/>
</dbReference>
<dbReference type="SUPFAM" id="SSF55811">
    <property type="entry name" value="Nudix"/>
    <property type="match status" value="1"/>
</dbReference>
<evidence type="ECO:0000313" key="2">
    <source>
        <dbReference type="Proteomes" id="UP000555546"/>
    </source>
</evidence>
<proteinExistence type="predicted"/>
<evidence type="ECO:0000313" key="1">
    <source>
        <dbReference type="EMBL" id="MBB5703800.1"/>
    </source>
</evidence>
<organism evidence="1 2">
    <name type="scientific">Brucella daejeonensis</name>
    <dbReference type="NCBI Taxonomy" id="659015"/>
    <lineage>
        <taxon>Bacteria</taxon>
        <taxon>Pseudomonadati</taxon>
        <taxon>Pseudomonadota</taxon>
        <taxon>Alphaproteobacteria</taxon>
        <taxon>Hyphomicrobiales</taxon>
        <taxon>Brucellaceae</taxon>
        <taxon>Brucella/Ochrobactrum group</taxon>
        <taxon>Brucella</taxon>
    </lineage>
</organism>
<reference evidence="1 2" key="1">
    <citation type="submission" date="2020-08" db="EMBL/GenBank/DDBJ databases">
        <title>Genomic Encyclopedia of Type Strains, Phase IV (KMG-IV): sequencing the most valuable type-strain genomes for metagenomic binning, comparative biology and taxonomic classification.</title>
        <authorList>
            <person name="Goeker M."/>
        </authorList>
    </citation>
    <scope>NUCLEOTIDE SEQUENCE [LARGE SCALE GENOMIC DNA]</scope>
    <source>
        <strain evidence="1 2">DSM 26944</strain>
    </source>
</reference>
<gene>
    <name evidence="1" type="ORF">FHS76_003710</name>
</gene>
<protein>
    <submittedName>
        <fullName evidence="1">8-oxo-dGTP pyrophosphatase MutT (NUDIX family)</fullName>
    </submittedName>
</protein>
<dbReference type="AlphaFoldDB" id="A0A7W9EP51"/>
<dbReference type="InterPro" id="IPR015797">
    <property type="entry name" value="NUDIX_hydrolase-like_dom_sf"/>
</dbReference>
<dbReference type="Gene3D" id="3.90.79.10">
    <property type="entry name" value="Nucleoside Triphosphate Pyrophosphohydrolase"/>
    <property type="match status" value="1"/>
</dbReference>
<accession>A0A7W9EP51</accession>
<keyword evidence="2" id="KW-1185">Reference proteome</keyword>
<comment type="caution">
    <text evidence="1">The sequence shown here is derived from an EMBL/GenBank/DDBJ whole genome shotgun (WGS) entry which is preliminary data.</text>
</comment>